<keyword evidence="7" id="KW-0325">Glycoprotein</keyword>
<evidence type="ECO:0000256" key="7">
    <source>
        <dbReference type="ARBA" id="ARBA00023180"/>
    </source>
</evidence>
<evidence type="ECO:0000256" key="4">
    <source>
        <dbReference type="ARBA" id="ARBA00022622"/>
    </source>
</evidence>
<dbReference type="VEuPathDB" id="TriTrypDB:Tb427_000612800"/>
<evidence type="ECO:0000259" key="12">
    <source>
        <dbReference type="Pfam" id="PF13206"/>
    </source>
</evidence>
<feature type="chain" id="PRO_5012543086" evidence="10">
    <location>
        <begin position="28"/>
        <end position="520"/>
    </location>
</feature>
<evidence type="ECO:0000259" key="11">
    <source>
        <dbReference type="Pfam" id="PF10659"/>
    </source>
</evidence>
<keyword evidence="5 10" id="KW-0732">Signal</keyword>
<evidence type="ECO:0000256" key="9">
    <source>
        <dbReference type="SAM" id="MobiDB-lite"/>
    </source>
</evidence>
<dbReference type="VEuPathDB" id="TriTrypDB:Tb1125.Tb10.v4.0189"/>
<dbReference type="EMBL" id="KX699058">
    <property type="protein sequence ID" value="APD73014.1"/>
    <property type="molecule type" value="Genomic_DNA"/>
</dbReference>
<evidence type="ECO:0000313" key="13">
    <source>
        <dbReference type="EMBL" id="APD73014.1"/>
    </source>
</evidence>
<keyword evidence="6" id="KW-0472">Membrane</keyword>
<feature type="region of interest" description="Disordered" evidence="9">
    <location>
        <begin position="373"/>
        <end position="408"/>
    </location>
</feature>
<dbReference type="AlphaFoldDB" id="A0A1J0R590"/>
<dbReference type="VEuPathDB" id="TriTrypDB:Tb10.v4.0189"/>
<evidence type="ECO:0000256" key="3">
    <source>
        <dbReference type="ARBA" id="ARBA00022475"/>
    </source>
</evidence>
<protein>
    <submittedName>
        <fullName evidence="13">Variant surface glycoprotein 1125.163</fullName>
    </submittedName>
</protein>
<accession>A0A1J0R590</accession>
<evidence type="ECO:0000256" key="5">
    <source>
        <dbReference type="ARBA" id="ARBA00022729"/>
    </source>
</evidence>
<comment type="function">
    <text evidence="1">VSG forms a coat on the surface of the parasite. The trypanosome evades the immune response of the host by expressing a series of antigenically distinct VSGs from an estimated 1000 VSG genes.</text>
</comment>
<name>A0A1J0R590_9TRYP</name>
<dbReference type="GO" id="GO:0005886">
    <property type="term" value="C:plasma membrane"/>
    <property type="evidence" value="ECO:0007669"/>
    <property type="project" value="UniProtKB-SubCell"/>
</dbReference>
<proteinExistence type="predicted"/>
<dbReference type="GO" id="GO:0098552">
    <property type="term" value="C:side of membrane"/>
    <property type="evidence" value="ECO:0007669"/>
    <property type="project" value="UniProtKB-KW"/>
</dbReference>
<evidence type="ECO:0000256" key="1">
    <source>
        <dbReference type="ARBA" id="ARBA00002523"/>
    </source>
</evidence>
<keyword evidence="8" id="KW-0449">Lipoprotein</keyword>
<feature type="domain" description="Trypanosome variant surface glycoprotein C-terminal" evidence="11">
    <location>
        <begin position="407"/>
        <end position="518"/>
    </location>
</feature>
<reference evidence="13" key="1">
    <citation type="submission" date="2016-08" db="EMBL/GenBank/DDBJ databases">
        <title>VSG repertoire of Trypanosoma brucei EATRO 1125.</title>
        <authorList>
            <person name="Cross G.A."/>
        </authorList>
    </citation>
    <scope>NUCLEOTIDE SEQUENCE</scope>
    <source>
        <strain evidence="13">EATRO 1125</strain>
    </source>
</reference>
<evidence type="ECO:0000256" key="8">
    <source>
        <dbReference type="ARBA" id="ARBA00023288"/>
    </source>
</evidence>
<evidence type="ECO:0000256" key="10">
    <source>
        <dbReference type="SAM" id="SignalP"/>
    </source>
</evidence>
<dbReference type="InterPro" id="IPR019609">
    <property type="entry name" value="Variant_surf_glycoprt_trypan_C"/>
</dbReference>
<sequence length="520" mass="56803">MAMTKRLQNLLAAVICLALAFFNQATAAVGDAFPAFNVLCTAWDAVANKQLKPWDEDGAAEALIDIYNMNMSIASDEWQKTFDGKAQEQTWEQFHQENAAKYKGIDWADRWEHWKKQRKETKEKYSAWQKKNRRLQEATDAAYTRPIILAIAEEAAQLQLKLKPPNTADSKDLITAINDKLKAARCSTPLTDAGDGKPCNGPTASTDKTTECTTTKAGSSIGRDMLCLCSVTAENDKCTSAGIGSGVPTSGNDFATDAFQHIAGECPKTNAHEDLGVTIDRALAMLTAALGTQHVGNGKMILGKTGAGTCTGTDHSCVDYHQKYTTQKAGLSGIPWVAELQQARALYNEYLKAVAAAEQTRQQIFKLAQEAKREYNRTAPRQDSPGGSPLLQPGEPPRNAAAEQKKCKTKNTTVEECPEAHCDYNKEKEECKPKPGSETTAAVIGDRAAGDGAATGCAVNFRYIEKCEKMNEGKEKPVCARKKEGEGDKDKYELRFRNDCFIVNKEFALMATAFVSLVVL</sequence>
<dbReference type="Pfam" id="PF13206">
    <property type="entry name" value="VSG_B"/>
    <property type="match status" value="1"/>
</dbReference>
<dbReference type="InterPro" id="IPR025932">
    <property type="entry name" value="Trypano_VSG_B_N_dom"/>
</dbReference>
<feature type="domain" description="Trypanosome variant surface glycoprotein B-type N-terminal" evidence="12">
    <location>
        <begin position="24"/>
        <end position="364"/>
    </location>
</feature>
<evidence type="ECO:0000256" key="2">
    <source>
        <dbReference type="ARBA" id="ARBA00004609"/>
    </source>
</evidence>
<organism evidence="13">
    <name type="scientific">Trypanosoma brucei</name>
    <dbReference type="NCBI Taxonomy" id="5691"/>
    <lineage>
        <taxon>Eukaryota</taxon>
        <taxon>Discoba</taxon>
        <taxon>Euglenozoa</taxon>
        <taxon>Kinetoplastea</taxon>
        <taxon>Metakinetoplastina</taxon>
        <taxon>Trypanosomatida</taxon>
        <taxon>Trypanosomatidae</taxon>
        <taxon>Trypanosoma</taxon>
    </lineage>
</organism>
<keyword evidence="4" id="KW-0336">GPI-anchor</keyword>
<evidence type="ECO:0000256" key="6">
    <source>
        <dbReference type="ARBA" id="ARBA00023136"/>
    </source>
</evidence>
<feature type="signal peptide" evidence="10">
    <location>
        <begin position="1"/>
        <end position="27"/>
    </location>
</feature>
<dbReference type="Pfam" id="PF10659">
    <property type="entry name" value="Trypan_glycop_C"/>
    <property type="match status" value="1"/>
</dbReference>
<comment type="subcellular location">
    <subcellularLocation>
        <location evidence="2">Cell membrane</location>
        <topology evidence="2">Lipid-anchor</topology>
        <topology evidence="2">GPI-anchor</topology>
    </subcellularLocation>
</comment>
<keyword evidence="3" id="KW-1003">Cell membrane</keyword>